<evidence type="ECO:0000256" key="7">
    <source>
        <dbReference type="ARBA" id="ARBA00023209"/>
    </source>
</evidence>
<name>A0A1V1PDV3_9BACT</name>
<evidence type="ECO:0000256" key="8">
    <source>
        <dbReference type="ARBA" id="ARBA00023239"/>
    </source>
</evidence>
<dbReference type="GO" id="GO:0008654">
    <property type="term" value="P:phospholipid biosynthetic process"/>
    <property type="evidence" value="ECO:0007669"/>
    <property type="project" value="UniProtKB-KW"/>
</dbReference>
<reference evidence="13" key="1">
    <citation type="submission" date="2012-11" db="EMBL/GenBank/DDBJ databases">
        <authorList>
            <person name="Lucero-Rivera Y.E."/>
            <person name="Tovar-Ramirez D."/>
        </authorList>
    </citation>
    <scope>NUCLEOTIDE SEQUENCE [LARGE SCALE GENOMIC DNA]</scope>
    <source>
        <strain evidence="13">Araruama</strain>
    </source>
</reference>
<dbReference type="PANTHER" id="PTHR35809">
    <property type="entry name" value="ARCHAETIDYLSERINE DECARBOXYLASE PROENZYME-RELATED"/>
    <property type="match status" value="1"/>
</dbReference>
<dbReference type="Pfam" id="PF02666">
    <property type="entry name" value="PS_Dcarbxylase"/>
    <property type="match status" value="1"/>
</dbReference>
<comment type="caution">
    <text evidence="12">The sequence shown here is derived from an EMBL/GenBank/DDBJ whole genome shotgun (WGS) entry which is preliminary data.</text>
</comment>
<gene>
    <name evidence="12" type="ORF">OMM_01292</name>
</gene>
<evidence type="ECO:0000256" key="1">
    <source>
        <dbReference type="ARBA" id="ARBA00022475"/>
    </source>
</evidence>
<dbReference type="InterPro" id="IPR033175">
    <property type="entry name" value="PSD-A"/>
</dbReference>
<keyword evidence="3" id="KW-0210">Decarboxylase</keyword>
<evidence type="ECO:0000313" key="13">
    <source>
        <dbReference type="Proteomes" id="UP000189670"/>
    </source>
</evidence>
<keyword evidence="1" id="KW-1003">Cell membrane</keyword>
<feature type="transmembrane region" description="Helical" evidence="11">
    <location>
        <begin position="26"/>
        <end position="59"/>
    </location>
</feature>
<evidence type="ECO:0000256" key="5">
    <source>
        <dbReference type="ARBA" id="ARBA00023136"/>
    </source>
</evidence>
<keyword evidence="8" id="KW-0456">Lyase</keyword>
<keyword evidence="4" id="KW-0443">Lipid metabolism</keyword>
<dbReference type="EMBL" id="ATBP01000096">
    <property type="protein sequence ID" value="ETR72990.1"/>
    <property type="molecule type" value="Genomic_DNA"/>
</dbReference>
<keyword evidence="5 11" id="KW-0472">Membrane</keyword>
<organism evidence="12 13">
    <name type="scientific">Candidatus Magnetoglobus multicellularis str. Araruama</name>
    <dbReference type="NCBI Taxonomy" id="890399"/>
    <lineage>
        <taxon>Bacteria</taxon>
        <taxon>Pseudomonadati</taxon>
        <taxon>Thermodesulfobacteriota</taxon>
        <taxon>Desulfobacteria</taxon>
        <taxon>Desulfobacterales</taxon>
        <taxon>Desulfobacteraceae</taxon>
        <taxon>Candidatus Magnetoglobus</taxon>
    </lineage>
</organism>
<evidence type="ECO:0000256" key="10">
    <source>
        <dbReference type="ARBA" id="ARBA00023317"/>
    </source>
</evidence>
<keyword evidence="9" id="KW-1208">Phospholipid metabolism</keyword>
<protein>
    <submittedName>
        <fullName evidence="12">Phosphatidylserine decarboxylase</fullName>
    </submittedName>
</protein>
<dbReference type="GO" id="GO:0004609">
    <property type="term" value="F:phosphatidylserine decarboxylase activity"/>
    <property type="evidence" value="ECO:0007669"/>
    <property type="project" value="InterPro"/>
</dbReference>
<dbReference type="AlphaFoldDB" id="A0A1V1PDV3"/>
<evidence type="ECO:0000256" key="2">
    <source>
        <dbReference type="ARBA" id="ARBA00022516"/>
    </source>
</evidence>
<evidence type="ECO:0000256" key="6">
    <source>
        <dbReference type="ARBA" id="ARBA00023145"/>
    </source>
</evidence>
<sequence length="187" mass="20970">MNKQFEWVDKPSPWAFPVARPGLPFIYASAFLTLIVAISDMPCLTLLLIFITFCIVMFFRDPDRITPNQDNAVISPADGKVIKAETIQTSPYLDAPCIKISIFMTVFNVHVNRIPCSGTVADVIYHPGQFVSANLDKASEKTNVMQSLSNWTMVNQWQLFKSQGSLPDELSVRCRLVTKLKKVSVLV</sequence>
<evidence type="ECO:0000313" key="12">
    <source>
        <dbReference type="EMBL" id="ETR72990.1"/>
    </source>
</evidence>
<keyword evidence="11" id="KW-1133">Transmembrane helix</keyword>
<keyword evidence="6" id="KW-0865">Zymogen</keyword>
<dbReference type="PANTHER" id="PTHR35809:SF1">
    <property type="entry name" value="ARCHAETIDYLSERINE DECARBOXYLASE PROENZYME-RELATED"/>
    <property type="match status" value="1"/>
</dbReference>
<evidence type="ECO:0000256" key="9">
    <source>
        <dbReference type="ARBA" id="ARBA00023264"/>
    </source>
</evidence>
<keyword evidence="2" id="KW-0444">Lipid biosynthesis</keyword>
<keyword evidence="11" id="KW-0812">Transmembrane</keyword>
<evidence type="ECO:0000256" key="3">
    <source>
        <dbReference type="ARBA" id="ARBA00022793"/>
    </source>
</evidence>
<accession>A0A1V1PDV3</accession>
<evidence type="ECO:0000256" key="4">
    <source>
        <dbReference type="ARBA" id="ARBA00023098"/>
    </source>
</evidence>
<keyword evidence="7" id="KW-0594">Phospholipid biosynthesis</keyword>
<dbReference type="Proteomes" id="UP000189670">
    <property type="component" value="Unassembled WGS sequence"/>
</dbReference>
<proteinExistence type="predicted"/>
<dbReference type="InterPro" id="IPR003817">
    <property type="entry name" value="PS_Dcarbxylase"/>
</dbReference>
<keyword evidence="10" id="KW-0670">Pyruvate</keyword>
<evidence type="ECO:0000256" key="11">
    <source>
        <dbReference type="SAM" id="Phobius"/>
    </source>
</evidence>